<organism evidence="5 6">
    <name type="scientific">Marasmius oreades</name>
    <name type="common">fairy-ring Marasmius</name>
    <dbReference type="NCBI Taxonomy" id="181124"/>
    <lineage>
        <taxon>Eukaryota</taxon>
        <taxon>Fungi</taxon>
        <taxon>Dikarya</taxon>
        <taxon>Basidiomycota</taxon>
        <taxon>Agaricomycotina</taxon>
        <taxon>Agaricomycetes</taxon>
        <taxon>Agaricomycetidae</taxon>
        <taxon>Agaricales</taxon>
        <taxon>Marasmiineae</taxon>
        <taxon>Marasmiaceae</taxon>
        <taxon>Marasmius</taxon>
    </lineage>
</organism>
<reference evidence="5" key="1">
    <citation type="journal article" date="2021" name="Genome Biol. Evol.">
        <title>The assembled and annotated genome of the fairy-ring fungus Marasmius oreades.</title>
        <authorList>
            <person name="Hiltunen M."/>
            <person name="Ament-Velasquez S.L."/>
            <person name="Johannesson H."/>
        </authorList>
    </citation>
    <scope>NUCLEOTIDE SEQUENCE</scope>
    <source>
        <strain evidence="5">03SP1</strain>
    </source>
</reference>
<evidence type="ECO:0000256" key="2">
    <source>
        <dbReference type="SAM" id="MobiDB-lite"/>
    </source>
</evidence>
<dbReference type="PANTHER" id="PTHR38045:SF1">
    <property type="entry name" value="HEPARINASE II_III-LIKE PROTEIN"/>
    <property type="match status" value="1"/>
</dbReference>
<dbReference type="RefSeq" id="XP_043015505.1">
    <property type="nucleotide sequence ID" value="XM_043146800.1"/>
</dbReference>
<dbReference type="EMBL" id="CM032181">
    <property type="protein sequence ID" value="KAG7099035.1"/>
    <property type="molecule type" value="Genomic_DNA"/>
</dbReference>
<dbReference type="Gene3D" id="2.70.98.70">
    <property type="match status" value="1"/>
</dbReference>
<evidence type="ECO:0000259" key="4">
    <source>
        <dbReference type="Pfam" id="PF07940"/>
    </source>
</evidence>
<dbReference type="InterPro" id="IPR008929">
    <property type="entry name" value="Chondroitin_lyas"/>
</dbReference>
<dbReference type="Gene3D" id="1.50.10.100">
    <property type="entry name" value="Chondroitin AC/alginate lyase"/>
    <property type="match status" value="1"/>
</dbReference>
<name>A0A9P7V2E9_9AGAR</name>
<keyword evidence="3" id="KW-0472">Membrane</keyword>
<dbReference type="OrthoDB" id="3476529at2759"/>
<feature type="transmembrane region" description="Helical" evidence="3">
    <location>
        <begin position="63"/>
        <end position="83"/>
    </location>
</feature>
<keyword evidence="3" id="KW-1133">Transmembrane helix</keyword>
<evidence type="ECO:0000256" key="3">
    <source>
        <dbReference type="SAM" id="Phobius"/>
    </source>
</evidence>
<gene>
    <name evidence="5" type="ORF">E1B28_000915</name>
</gene>
<proteinExistence type="predicted"/>
<dbReference type="GeneID" id="66069991"/>
<feature type="domain" description="Heparinase II/III-like C-terminal" evidence="4">
    <location>
        <begin position="530"/>
        <end position="712"/>
    </location>
</feature>
<protein>
    <recommendedName>
        <fullName evidence="4">Heparinase II/III-like C-terminal domain-containing protein</fullName>
    </recommendedName>
</protein>
<evidence type="ECO:0000313" key="6">
    <source>
        <dbReference type="Proteomes" id="UP001049176"/>
    </source>
</evidence>
<evidence type="ECO:0000313" key="5">
    <source>
        <dbReference type="EMBL" id="KAG7099035.1"/>
    </source>
</evidence>
<comment type="subcellular location">
    <subcellularLocation>
        <location evidence="1">Cell envelope</location>
    </subcellularLocation>
</comment>
<keyword evidence="6" id="KW-1185">Reference proteome</keyword>
<feature type="region of interest" description="Disordered" evidence="2">
    <location>
        <begin position="1"/>
        <end position="37"/>
    </location>
</feature>
<comment type="caution">
    <text evidence="5">The sequence shown here is derived from an EMBL/GenBank/DDBJ whole genome shotgun (WGS) entry which is preliminary data.</text>
</comment>
<dbReference type="AlphaFoldDB" id="A0A9P7V2E9"/>
<dbReference type="SUPFAM" id="SSF48230">
    <property type="entry name" value="Chondroitin AC/alginate lyase"/>
    <property type="match status" value="1"/>
</dbReference>
<dbReference type="KEGG" id="more:E1B28_000915"/>
<dbReference type="Pfam" id="PF07940">
    <property type="entry name" value="Hepar_II_III_C"/>
    <property type="match status" value="1"/>
</dbReference>
<evidence type="ECO:0000256" key="1">
    <source>
        <dbReference type="ARBA" id="ARBA00004196"/>
    </source>
</evidence>
<accession>A0A9P7V2E9</accession>
<dbReference type="PANTHER" id="PTHR38045">
    <property type="entry name" value="CHROMOSOME 1, WHOLE GENOME SHOTGUN SEQUENCE"/>
    <property type="match status" value="1"/>
</dbReference>
<feature type="compositionally biased region" description="Polar residues" evidence="2">
    <location>
        <begin position="1"/>
        <end position="34"/>
    </location>
</feature>
<dbReference type="InterPro" id="IPR012480">
    <property type="entry name" value="Hepar_II_III_C"/>
</dbReference>
<dbReference type="Proteomes" id="UP001049176">
    <property type="component" value="Chromosome 1"/>
</dbReference>
<keyword evidence="3" id="KW-0812">Transmembrane</keyword>
<sequence>MASYDTLNPNHSTPSHPNYSSTGYNNPDSGTNPYGSGDPYYSQSTGYITPLPSKKGTNPWVKFGIPIGILVVIGAIVGIVIGIKSHNTNNSGSKSAEDAATSAASAKLALGRYATATNSEFMVPIYPSTTNTAVFTQPTFRQSSNKAITWPEDPFKPSNPSPLNVRADRPRLMAPAYMWDALPDLIKSDPYLKGWNETIFLNASSWLNLDPVKYDMDGPSGILDNAREIKARVKAFAYVYRVTRDTKWVDRTWLEIKNAAGNGTTAFGPQVDKWNTPHFLDAAEFAAAYAIAYDWLHDVWTDEQKSQMRFTLNQYALAPGVAAYTDPKVSFGWWRNNIFGNWNCVCNGGLTLASLAILGEDETNNAQTLLNLTVENAKQNCAMAVTTDGTWKETANYWYFGTTGHAEMTSALMTATGSHYGLADANPDYSKTGDYHMYAYGPTSLFDWGDHGPNKFSSTANSMMLYAKLYNRPEFALFQREQRDAAEPWSMFWYDPLVSGAYWDNLLLDAFFNDDLDQWVSMRSSWTDLNALFVAMKAGTNQKHETHNDLDVGDFVLDALGTRWAGEFGSADYRAPDYFSNDTQSSARWMWYRKMTEGQNTMLVNKANQKVDAAPKLLKQASSGTRQGSSTVFDVPDDSTAFWSADITSAYSDVTSAKRGVRMLNGRKQVLIQDEITTTADIQWRMHTNATVTVDGNSATLNRDGKTMIMQILSPPEAKFTTTTPAARFPTDPTPPVPDQENPQITVVIIELGAGTQNIQVVFTPQWEGNVKFTTPPSVDLDNWSLESHK</sequence>